<keyword evidence="3" id="KW-0460">Magnesium</keyword>
<dbReference type="SUPFAM" id="SSF53218">
    <property type="entry name" value="Molybdenum cofactor biosynthesis proteins"/>
    <property type="match status" value="1"/>
</dbReference>
<comment type="similarity">
    <text evidence="3">Belongs to the MoeA family.</text>
</comment>
<gene>
    <name evidence="5" type="ORF">ADUPG1_002057</name>
</gene>
<dbReference type="SUPFAM" id="SSF63882">
    <property type="entry name" value="MoeA N-terminal region -like"/>
    <property type="match status" value="1"/>
</dbReference>
<name>A0ABQ5KG31_9EUKA</name>
<dbReference type="Gene3D" id="3.40.980.10">
    <property type="entry name" value="MoaB/Mog-like domain"/>
    <property type="match status" value="1"/>
</dbReference>
<evidence type="ECO:0000313" key="5">
    <source>
        <dbReference type="EMBL" id="GKT31500.1"/>
    </source>
</evidence>
<dbReference type="SMART" id="SM00852">
    <property type="entry name" value="MoCF_biosynth"/>
    <property type="match status" value="1"/>
</dbReference>
<comment type="catalytic activity">
    <reaction evidence="3">
        <text>molybdopterin + ATP + H(+) = adenylyl-molybdopterin + diphosphate</text>
        <dbReference type="Rhea" id="RHEA:31331"/>
        <dbReference type="ChEBI" id="CHEBI:15378"/>
        <dbReference type="ChEBI" id="CHEBI:30616"/>
        <dbReference type="ChEBI" id="CHEBI:33019"/>
        <dbReference type="ChEBI" id="CHEBI:58698"/>
        <dbReference type="ChEBI" id="CHEBI:62727"/>
    </reaction>
</comment>
<dbReference type="InterPro" id="IPR036135">
    <property type="entry name" value="MoeA_linker/N_sf"/>
</dbReference>
<evidence type="ECO:0000313" key="6">
    <source>
        <dbReference type="Proteomes" id="UP001057375"/>
    </source>
</evidence>
<dbReference type="Gene3D" id="3.90.105.10">
    <property type="entry name" value="Molybdopterin biosynthesis moea protein, domain 2"/>
    <property type="match status" value="1"/>
</dbReference>
<feature type="non-terminal residue" evidence="5">
    <location>
        <position position="1"/>
    </location>
</feature>
<dbReference type="PANTHER" id="PTHR10192">
    <property type="entry name" value="MOLYBDOPTERIN BIOSYNTHESIS PROTEIN"/>
    <property type="match status" value="1"/>
</dbReference>
<sequence>DKPVILRVVSKILAGESGDVSLQRGEAVRIMTGAPIPPACTAVIRQEDTDYGQVNVQINRPVTAYQNYCHAGEDYKEGQILVEKGSRLFPEHLGIIASTGKHEVEVRKKLTVGLLSTGAELTEPGESLEQGQIYNSGQYLIGARIKELGCKLVRLKAFGDDARRTAQEIDQAFDSCDLIVTTGGVSVGEKDIMHPVNEILATEKLFWGIDLKPGTPALASLHKGKLLLGLSGNPNAAG</sequence>
<evidence type="ECO:0000256" key="2">
    <source>
        <dbReference type="ARBA" id="ARBA00012509"/>
    </source>
</evidence>
<dbReference type="InterPro" id="IPR001453">
    <property type="entry name" value="MoaB/Mog_dom"/>
</dbReference>
<keyword evidence="6" id="KW-1185">Reference proteome</keyword>
<accession>A0ABQ5KG31</accession>
<comment type="caution">
    <text evidence="5">The sequence shown here is derived from an EMBL/GenBank/DDBJ whole genome shotgun (WGS) entry which is preliminary data.</text>
</comment>
<evidence type="ECO:0000256" key="3">
    <source>
        <dbReference type="RuleBase" id="RU365090"/>
    </source>
</evidence>
<dbReference type="InterPro" id="IPR005110">
    <property type="entry name" value="MoeA_linker/N"/>
</dbReference>
<protein>
    <recommendedName>
        <fullName evidence="2">molybdopterin adenylyltransferase</fullName>
        <ecNumber evidence="2">2.7.7.75</ecNumber>
    </recommendedName>
</protein>
<comment type="cofactor">
    <cofactor evidence="3">
        <name>Mg(2+)</name>
        <dbReference type="ChEBI" id="CHEBI:18420"/>
    </cofactor>
</comment>
<reference evidence="5" key="1">
    <citation type="submission" date="2022-03" db="EMBL/GenBank/DDBJ databases">
        <title>Draft genome sequence of Aduncisulcus paluster, a free-living microaerophilic Fornicata.</title>
        <authorList>
            <person name="Yuyama I."/>
            <person name="Kume K."/>
            <person name="Tamura T."/>
            <person name="Inagaki Y."/>
            <person name="Hashimoto T."/>
        </authorList>
    </citation>
    <scope>NUCLEOTIDE SEQUENCE</scope>
    <source>
        <strain evidence="5">NY0171</strain>
    </source>
</reference>
<dbReference type="Pfam" id="PF03453">
    <property type="entry name" value="MoeA_N"/>
    <property type="match status" value="1"/>
</dbReference>
<dbReference type="Proteomes" id="UP001057375">
    <property type="component" value="Unassembled WGS sequence"/>
</dbReference>
<keyword evidence="3" id="KW-0501">Molybdenum cofactor biosynthesis</keyword>
<dbReference type="EC" id="2.7.7.75" evidence="2"/>
<dbReference type="Gene3D" id="2.170.190.11">
    <property type="entry name" value="Molybdopterin biosynthesis moea protein, domain 3"/>
    <property type="match status" value="1"/>
</dbReference>
<dbReference type="InterPro" id="IPR036425">
    <property type="entry name" value="MoaB/Mog-like_dom_sf"/>
</dbReference>
<feature type="non-terminal residue" evidence="5">
    <location>
        <position position="238"/>
    </location>
</feature>
<keyword evidence="3" id="KW-0500">Molybdenum</keyword>
<comment type="catalytic activity">
    <reaction evidence="3">
        <text>adenylyl-molybdopterin + molybdate = Mo-molybdopterin + AMP + H(+)</text>
        <dbReference type="Rhea" id="RHEA:35047"/>
        <dbReference type="ChEBI" id="CHEBI:15378"/>
        <dbReference type="ChEBI" id="CHEBI:36264"/>
        <dbReference type="ChEBI" id="CHEBI:62727"/>
        <dbReference type="ChEBI" id="CHEBI:71302"/>
        <dbReference type="ChEBI" id="CHEBI:456215"/>
    </reaction>
</comment>
<dbReference type="CDD" id="cd00887">
    <property type="entry name" value="MoeA"/>
    <property type="match status" value="1"/>
</dbReference>
<organism evidence="5 6">
    <name type="scientific">Aduncisulcus paluster</name>
    <dbReference type="NCBI Taxonomy" id="2918883"/>
    <lineage>
        <taxon>Eukaryota</taxon>
        <taxon>Metamonada</taxon>
        <taxon>Carpediemonas-like organisms</taxon>
        <taxon>Aduncisulcus</taxon>
    </lineage>
</organism>
<dbReference type="PANTHER" id="PTHR10192:SF5">
    <property type="entry name" value="GEPHYRIN"/>
    <property type="match status" value="1"/>
</dbReference>
<comment type="function">
    <text evidence="3">Catalyzes two steps in the biosynthesis of the molybdenum cofactor. In the first step, molybdopterin is adenylated. Subsequently, molybdate is inserted into adenylated molybdopterin and AMP is released.</text>
</comment>
<evidence type="ECO:0000259" key="4">
    <source>
        <dbReference type="SMART" id="SM00852"/>
    </source>
</evidence>
<keyword evidence="3" id="KW-0479">Metal-binding</keyword>
<dbReference type="EMBL" id="BQXS01002172">
    <property type="protein sequence ID" value="GKT31500.1"/>
    <property type="molecule type" value="Genomic_DNA"/>
</dbReference>
<proteinExistence type="inferred from homology"/>
<comment type="similarity">
    <text evidence="1">In the C-terminal section; belongs to the MoeA family.</text>
</comment>
<keyword evidence="3" id="KW-0808">Transferase</keyword>
<dbReference type="Pfam" id="PF00994">
    <property type="entry name" value="MoCF_biosynth"/>
    <property type="match status" value="1"/>
</dbReference>
<feature type="domain" description="MoaB/Mog" evidence="4">
    <location>
        <begin position="113"/>
        <end position="238"/>
    </location>
</feature>
<evidence type="ECO:0000256" key="1">
    <source>
        <dbReference type="ARBA" id="ARBA00008339"/>
    </source>
</evidence>
<comment type="pathway">
    <text evidence="3">Cofactor biosynthesis; molybdopterin biosynthesis.</text>
</comment>
<dbReference type="InterPro" id="IPR038987">
    <property type="entry name" value="MoeA-like"/>
</dbReference>